<sequence length="383" mass="40159">MTQNYSPDPVYYTVSIDITGPTDYSALTGAQAGGIDLGTAKKYNERVSVTGNTAISSNVMSAGETIVINGYSVAFANTDVLADLISKINIASKYTNVIATDQVASTYLTLTNPLDQMGYTFYVAEGSGTALSKLGIAAGTYSAGVVEYGGSYTNFASGNVITINGVTLTFGGTTTAAAACTSINAVKGQTSVVAQLYGGGKIQLGSIYNQPYALGGADIAKLGFTAANHGGFPNTLALSETKDQGNMRYIQAIMEIEKMATPFVVGSWRSTGNQLGNAAPTTFQFTVGFNNVDWLQTTAYTTEPDNGTVYTRELAIRRSVARAFIATMNSNRNVYDPTISTNNGFPVLGTASKIINITASGWDVVGNIQTIENNITVTQIGNV</sequence>
<evidence type="ECO:0000313" key="1">
    <source>
        <dbReference type="EMBL" id="CAB4123007.1"/>
    </source>
</evidence>
<protein>
    <submittedName>
        <fullName evidence="1">Uncharacterized protein</fullName>
    </submittedName>
</protein>
<organism evidence="1">
    <name type="scientific">uncultured Caudovirales phage</name>
    <dbReference type="NCBI Taxonomy" id="2100421"/>
    <lineage>
        <taxon>Viruses</taxon>
        <taxon>Duplodnaviria</taxon>
        <taxon>Heunggongvirae</taxon>
        <taxon>Uroviricota</taxon>
        <taxon>Caudoviricetes</taxon>
        <taxon>Peduoviridae</taxon>
        <taxon>Maltschvirus</taxon>
        <taxon>Maltschvirus maltsch</taxon>
    </lineage>
</organism>
<dbReference type="EMBL" id="LR796167">
    <property type="protein sequence ID" value="CAB4123007.1"/>
    <property type="molecule type" value="Genomic_DNA"/>
</dbReference>
<proteinExistence type="predicted"/>
<reference evidence="1" key="1">
    <citation type="submission" date="2020-04" db="EMBL/GenBank/DDBJ databases">
        <authorList>
            <person name="Chiriac C."/>
            <person name="Salcher M."/>
            <person name="Ghai R."/>
            <person name="Kavagutti S V."/>
        </authorList>
    </citation>
    <scope>NUCLEOTIDE SEQUENCE</scope>
</reference>
<accession>A0A6J5KQ70</accession>
<name>A0A6J5KQ70_9CAUD</name>
<gene>
    <name evidence="1" type="ORF">UFOVP29_166</name>
</gene>